<dbReference type="RefSeq" id="WP_106337633.1">
    <property type="nucleotide sequence ID" value="NZ_PVZS01000014.1"/>
</dbReference>
<dbReference type="EMBL" id="PVZS01000014">
    <property type="protein sequence ID" value="PSC04338.1"/>
    <property type="molecule type" value="Genomic_DNA"/>
</dbReference>
<organism evidence="1 2">
    <name type="scientific">Alsobacter soli</name>
    <dbReference type="NCBI Taxonomy" id="2109933"/>
    <lineage>
        <taxon>Bacteria</taxon>
        <taxon>Pseudomonadati</taxon>
        <taxon>Pseudomonadota</taxon>
        <taxon>Alphaproteobacteria</taxon>
        <taxon>Hyphomicrobiales</taxon>
        <taxon>Alsobacteraceae</taxon>
        <taxon>Alsobacter</taxon>
    </lineage>
</organism>
<gene>
    <name evidence="1" type="ORF">SLNSH_13990</name>
</gene>
<reference evidence="2" key="1">
    <citation type="submission" date="2018-03" db="EMBL/GenBank/DDBJ databases">
        <authorList>
            <person name="Sun L."/>
            <person name="Liu H."/>
            <person name="Chen W."/>
            <person name="Huang K."/>
            <person name="Liu W."/>
            <person name="Gao X."/>
        </authorList>
    </citation>
    <scope>NUCLEOTIDE SEQUENCE [LARGE SCALE GENOMIC DNA]</scope>
    <source>
        <strain evidence="2">SH9</strain>
    </source>
</reference>
<name>A0A2T1HRR5_9HYPH</name>
<comment type="caution">
    <text evidence="1">The sequence shown here is derived from an EMBL/GenBank/DDBJ whole genome shotgun (WGS) entry which is preliminary data.</text>
</comment>
<keyword evidence="2" id="KW-1185">Reference proteome</keyword>
<dbReference type="AlphaFoldDB" id="A0A2T1HRR5"/>
<dbReference type="Proteomes" id="UP000239772">
    <property type="component" value="Unassembled WGS sequence"/>
</dbReference>
<evidence type="ECO:0000313" key="2">
    <source>
        <dbReference type="Proteomes" id="UP000239772"/>
    </source>
</evidence>
<accession>A0A2T1HRR5</accession>
<proteinExistence type="predicted"/>
<sequence>MSSFEDLKESDALRRIAHHCVEAQKIAWAWGEEPIQALLIEALIAVSERLGELTPLQERTAPPRAGMGPDLALPSGLEPLVCAEGGDGGPV</sequence>
<evidence type="ECO:0000313" key="1">
    <source>
        <dbReference type="EMBL" id="PSC04338.1"/>
    </source>
</evidence>
<protein>
    <submittedName>
        <fullName evidence="1">Uncharacterized protein</fullName>
    </submittedName>
</protein>